<comment type="similarity">
    <text evidence="2">Belongs to the OXR1 family.</text>
</comment>
<comment type="subcellular location">
    <subcellularLocation>
        <location evidence="1">Mitochondrion</location>
    </subcellularLocation>
</comment>
<dbReference type="PROSITE" id="PS51782">
    <property type="entry name" value="LYSM"/>
    <property type="match status" value="1"/>
</dbReference>
<feature type="region of interest" description="Disordered" evidence="6">
    <location>
        <begin position="150"/>
        <end position="171"/>
    </location>
</feature>
<dbReference type="PANTHER" id="PTHR23354">
    <property type="entry name" value="NUCLEOLAR PROTEIN 7/ESTROGEN RECEPTOR COACTIVATOR-RELATED"/>
    <property type="match status" value="1"/>
</dbReference>
<evidence type="ECO:0000256" key="6">
    <source>
        <dbReference type="SAM" id="MobiDB-lite"/>
    </source>
</evidence>
<name>A0A2K5W961_MACFA</name>
<keyword evidence="10" id="KW-1185">Reference proteome</keyword>
<evidence type="ECO:0000313" key="9">
    <source>
        <dbReference type="Ensembl" id="ENSMFAP00000033604.2"/>
    </source>
</evidence>
<dbReference type="Bgee" id="ENSMFAG00000003232">
    <property type="expression patterns" value="Expressed in frontal cortex and 13 other cell types or tissues"/>
</dbReference>
<feature type="region of interest" description="Disordered" evidence="6">
    <location>
        <begin position="410"/>
        <end position="486"/>
    </location>
</feature>
<dbReference type="SMART" id="SM00584">
    <property type="entry name" value="TLDc"/>
    <property type="match status" value="1"/>
</dbReference>
<reference evidence="9" key="3">
    <citation type="submission" date="2025-09" db="UniProtKB">
        <authorList>
            <consortium name="Ensembl"/>
        </authorList>
    </citation>
    <scope>IDENTIFICATION</scope>
</reference>
<evidence type="ECO:0000256" key="2">
    <source>
        <dbReference type="ARBA" id="ARBA00009540"/>
    </source>
</evidence>
<dbReference type="AlphaFoldDB" id="A0A2K5W961"/>
<reference evidence="9" key="2">
    <citation type="submission" date="2025-08" db="UniProtKB">
        <authorList>
            <consortium name="Ensembl"/>
        </authorList>
    </citation>
    <scope>IDENTIFICATION</scope>
</reference>
<feature type="compositionally biased region" description="Polar residues" evidence="6">
    <location>
        <begin position="459"/>
        <end position="476"/>
    </location>
</feature>
<feature type="domain" description="LysM" evidence="7">
    <location>
        <begin position="98"/>
        <end position="141"/>
    </location>
</feature>
<evidence type="ECO:0000259" key="8">
    <source>
        <dbReference type="PROSITE" id="PS51886"/>
    </source>
</evidence>
<dbReference type="SMART" id="SM00257">
    <property type="entry name" value="LysM"/>
    <property type="match status" value="1"/>
</dbReference>
<dbReference type="InterPro" id="IPR036779">
    <property type="entry name" value="LysM_dom_sf"/>
</dbReference>
<evidence type="ECO:0000256" key="5">
    <source>
        <dbReference type="ARBA" id="ARBA00040604"/>
    </source>
</evidence>
<dbReference type="PROSITE" id="PS51886">
    <property type="entry name" value="TLDC"/>
    <property type="match status" value="1"/>
</dbReference>
<dbReference type="VEuPathDB" id="HostDB:ENSMFAG00000003232"/>
<dbReference type="Pfam" id="PF07534">
    <property type="entry name" value="TLD"/>
    <property type="match status" value="1"/>
</dbReference>
<dbReference type="Ensembl" id="ENSMFAT00000007832.2">
    <property type="protein sequence ID" value="ENSMFAP00000033604.2"/>
    <property type="gene ID" value="ENSMFAG00000003232.2"/>
</dbReference>
<reference evidence="9 10" key="1">
    <citation type="submission" date="2013-03" db="EMBL/GenBank/DDBJ databases">
        <authorList>
            <person name="Warren W."/>
            <person name="Wilson R.K."/>
        </authorList>
    </citation>
    <scope>NUCLEOTIDE SEQUENCE</scope>
</reference>
<dbReference type="GeneTree" id="ENSGT00940000155187"/>
<accession>A0A2K5W961</accession>
<feature type="domain" description="TLDc" evidence="8">
    <location>
        <begin position="662"/>
        <end position="814"/>
    </location>
</feature>
<feature type="compositionally biased region" description="Basic and acidic residues" evidence="6">
    <location>
        <begin position="437"/>
        <end position="454"/>
    </location>
</feature>
<evidence type="ECO:0000256" key="1">
    <source>
        <dbReference type="ARBA" id="ARBA00004173"/>
    </source>
</evidence>
<dbReference type="Pfam" id="PF01476">
    <property type="entry name" value="LysM"/>
    <property type="match status" value="1"/>
</dbReference>
<dbReference type="SUPFAM" id="SSF54106">
    <property type="entry name" value="LysM domain"/>
    <property type="match status" value="1"/>
</dbReference>
<dbReference type="PANTHER" id="PTHR23354:SF69">
    <property type="entry name" value="OXIDATION RESISTANCE PROTEIN 1"/>
    <property type="match status" value="1"/>
</dbReference>
<dbReference type="Gene3D" id="3.10.350.10">
    <property type="entry name" value="LysM domain"/>
    <property type="match status" value="1"/>
</dbReference>
<proteinExistence type="inferred from homology"/>
<keyword evidence="3" id="KW-0496">Mitochondrion</keyword>
<feature type="compositionally biased region" description="Polar residues" evidence="6">
    <location>
        <begin position="305"/>
        <end position="343"/>
    </location>
</feature>
<dbReference type="CDD" id="cd00118">
    <property type="entry name" value="LysM"/>
    <property type="match status" value="1"/>
</dbReference>
<dbReference type="Proteomes" id="UP000233100">
    <property type="component" value="Chromosome 8"/>
</dbReference>
<evidence type="ECO:0000256" key="3">
    <source>
        <dbReference type="ARBA" id="ARBA00023128"/>
    </source>
</evidence>
<evidence type="ECO:0000256" key="4">
    <source>
        <dbReference type="ARBA" id="ARBA00037112"/>
    </source>
</evidence>
<dbReference type="GO" id="GO:0005634">
    <property type="term" value="C:nucleus"/>
    <property type="evidence" value="ECO:0007669"/>
    <property type="project" value="TreeGrafter"/>
</dbReference>
<feature type="region of interest" description="Disordered" evidence="6">
    <location>
        <begin position="1"/>
        <end position="67"/>
    </location>
</feature>
<dbReference type="GO" id="GO:0005739">
    <property type="term" value="C:mitochondrion"/>
    <property type="evidence" value="ECO:0007669"/>
    <property type="project" value="UniProtKB-SubCell"/>
</dbReference>
<dbReference type="InterPro" id="IPR006571">
    <property type="entry name" value="TLDc_dom"/>
</dbReference>
<evidence type="ECO:0000313" key="10">
    <source>
        <dbReference type="Proteomes" id="UP000233100"/>
    </source>
</evidence>
<evidence type="ECO:0000259" key="7">
    <source>
        <dbReference type="PROSITE" id="PS51782"/>
    </source>
</evidence>
<feature type="region of interest" description="Disordered" evidence="6">
    <location>
        <begin position="248"/>
        <end position="356"/>
    </location>
</feature>
<dbReference type="FunFam" id="3.10.350.10:FF:000002">
    <property type="entry name" value="Oxidation resistance protein 1 isoform X1"/>
    <property type="match status" value="1"/>
</dbReference>
<sequence>MSVSNLSWLKKKSQSVDINAPGFNPLAAAGKQTPQASKPPAPKTPIIEEEQNNAANTQKHPSRRSELKRFYTIDTGQKKTLDKKDGRRMSFQKPKGTIEYTVESRDSLNSIALKFDTTPNELVQLNKLFSRAVVTGQVLYVPDPEYVSSVESSPSLSPISPLSPTSSEAEFDKTTGTVSGVLLVTPNNIMFDPHKTDPLVQENGCEEYGIMCPMEEVMSAAMYKEILDSKIKESLPIEIDQLSGRDFCHSKKMTGSNTEEIDSRIRDAGNDSASTAPRSTEESLSEDVFTESELSPIREELVSSDELQQDQSSGASSESVQTVNQTEVESLTVKSESTGTPGHSRSDTEHSTNEVGTLCHKTDLNNLEMAIKEGDQIADNFQGISGPKEDSTNIKGNSDQDFFLRENSLHQEESKKENMPCGETAEFKQKQTVKGKQGKEQNRDSETEVEELRKLWKTHTMQQTKQQRENIQQVSQKEAKHKITSADGHIESSALLKEKRRHRLHKFLCLRVGKPMRKTFVSQASATMQQYAQRDKKHEYWFAVPQERTDHLYAFFIQWSPEIYAEDTGEYAREPGFIVVKKIEESETIEDSSNQAAAREWEVVSVAEYHRRIDALNTEELRTLCRRLQITTREDINSKQVAPVKADLESESFRPNLSDPSELLLPDQIEKLTKHLPPRTIGYPWTLVYGTGKHGTSLKTLYRTMTGLDTPVLMVIKDSDGQVFGALASEPFKVSDGFYGTGETFVFTFCPEFEVFKWTGDNMFFIKGDMDSLAFGGGGGEFALWLDGDLYHGRSHSCKTFGNRTLSKKEDFFI</sequence>
<comment type="function">
    <text evidence="4">May be involved in protection from oxidative damage.</text>
</comment>
<gene>
    <name evidence="9" type="primary">OXR1</name>
</gene>
<protein>
    <recommendedName>
        <fullName evidence="5">Oxidation resistance protein 1</fullName>
    </recommendedName>
</protein>
<dbReference type="InterPro" id="IPR018392">
    <property type="entry name" value="LysM"/>
</dbReference>
<dbReference type="GO" id="GO:0006979">
    <property type="term" value="P:response to oxidative stress"/>
    <property type="evidence" value="ECO:0007669"/>
    <property type="project" value="TreeGrafter"/>
</dbReference>
<organism evidence="9 10">
    <name type="scientific">Macaca fascicularis</name>
    <name type="common">Crab-eating macaque</name>
    <name type="synonym">Cynomolgus monkey</name>
    <dbReference type="NCBI Taxonomy" id="9541"/>
    <lineage>
        <taxon>Eukaryota</taxon>
        <taxon>Metazoa</taxon>
        <taxon>Chordata</taxon>
        <taxon>Craniata</taxon>
        <taxon>Vertebrata</taxon>
        <taxon>Euteleostomi</taxon>
        <taxon>Mammalia</taxon>
        <taxon>Eutheria</taxon>
        <taxon>Euarchontoglires</taxon>
        <taxon>Primates</taxon>
        <taxon>Haplorrhini</taxon>
        <taxon>Catarrhini</taxon>
        <taxon>Cercopithecidae</taxon>
        <taxon>Cercopithecinae</taxon>
        <taxon>Macaca</taxon>
    </lineage>
</organism>